<dbReference type="Pfam" id="PF12697">
    <property type="entry name" value="Abhydrolase_6"/>
    <property type="match status" value="1"/>
</dbReference>
<organism evidence="2 3">
    <name type="scientific">Imshaugia aleurites</name>
    <dbReference type="NCBI Taxonomy" id="172621"/>
    <lineage>
        <taxon>Eukaryota</taxon>
        <taxon>Fungi</taxon>
        <taxon>Dikarya</taxon>
        <taxon>Ascomycota</taxon>
        <taxon>Pezizomycotina</taxon>
        <taxon>Lecanoromycetes</taxon>
        <taxon>OSLEUM clade</taxon>
        <taxon>Lecanoromycetidae</taxon>
        <taxon>Lecanorales</taxon>
        <taxon>Lecanorineae</taxon>
        <taxon>Parmeliaceae</taxon>
        <taxon>Imshaugia</taxon>
    </lineage>
</organism>
<name>A0A8H3I6Z1_9LECA</name>
<evidence type="ECO:0000259" key="1">
    <source>
        <dbReference type="Pfam" id="PF12697"/>
    </source>
</evidence>
<keyword evidence="3" id="KW-1185">Reference proteome</keyword>
<protein>
    <recommendedName>
        <fullName evidence="1">AB hydrolase-1 domain-containing protein</fullName>
    </recommendedName>
</protein>
<dbReference type="InterPro" id="IPR000073">
    <property type="entry name" value="AB_hydrolase_1"/>
</dbReference>
<evidence type="ECO:0000313" key="2">
    <source>
        <dbReference type="EMBL" id="CAF9909715.1"/>
    </source>
</evidence>
<comment type="caution">
    <text evidence="2">The sequence shown here is derived from an EMBL/GenBank/DDBJ whole genome shotgun (WGS) entry which is preliminary data.</text>
</comment>
<dbReference type="Proteomes" id="UP000664534">
    <property type="component" value="Unassembled WGS sequence"/>
</dbReference>
<dbReference type="Gene3D" id="3.40.50.1820">
    <property type="entry name" value="alpha/beta hydrolase"/>
    <property type="match status" value="1"/>
</dbReference>
<proteinExistence type="predicted"/>
<reference evidence="2" key="1">
    <citation type="submission" date="2021-03" db="EMBL/GenBank/DDBJ databases">
        <authorList>
            <person name="Tagirdzhanova G."/>
        </authorList>
    </citation>
    <scope>NUCLEOTIDE SEQUENCE</scope>
</reference>
<sequence>MSSPVKPAIVLVHGAWHMPEHYSDLIRQLQQAGFEVFCPRLPTCDEAKRLTANMFSDAQVVRSQVISLIDKSREVIMLLHSYGGAVGTEALKDLSARERATKGFHGGVIHLIYMCGFMLQVGESVGGASLPRPIPEPVEREDATGTTFLCEPPIELFYADVEPERAKQMEALLVRQSGAAMTDAVTHPAWRHIPTTYLKTRNDKVLFLEWQERQIQAVRDAGANLTVEMFEASHSPFLSMPGEMVAAVQRAAERQIDASN</sequence>
<dbReference type="InterPro" id="IPR052897">
    <property type="entry name" value="Sec-Metab_Biosynth_Hydrolase"/>
</dbReference>
<dbReference type="SUPFAM" id="SSF53474">
    <property type="entry name" value="alpha/beta-Hydrolases"/>
    <property type="match status" value="1"/>
</dbReference>
<gene>
    <name evidence="2" type="ORF">IMSHALPRED_008450</name>
</gene>
<dbReference type="PANTHER" id="PTHR37017">
    <property type="entry name" value="AB HYDROLASE-1 DOMAIN-CONTAINING PROTEIN-RELATED"/>
    <property type="match status" value="1"/>
</dbReference>
<accession>A0A8H3I6Z1</accession>
<dbReference type="AlphaFoldDB" id="A0A8H3I6Z1"/>
<dbReference type="EMBL" id="CAJPDT010000006">
    <property type="protein sequence ID" value="CAF9909715.1"/>
    <property type="molecule type" value="Genomic_DNA"/>
</dbReference>
<evidence type="ECO:0000313" key="3">
    <source>
        <dbReference type="Proteomes" id="UP000664534"/>
    </source>
</evidence>
<feature type="domain" description="AB hydrolase-1" evidence="1">
    <location>
        <begin position="9"/>
        <end position="247"/>
    </location>
</feature>
<dbReference type="OrthoDB" id="1263307at2759"/>
<dbReference type="InterPro" id="IPR029058">
    <property type="entry name" value="AB_hydrolase_fold"/>
</dbReference>
<dbReference type="PANTHER" id="PTHR37017:SF10">
    <property type="entry name" value="AB HYDROLASE-1 DOMAIN-CONTAINING PROTEIN"/>
    <property type="match status" value="1"/>
</dbReference>